<comment type="caution">
    <text evidence="2">The sequence shown here is derived from an EMBL/GenBank/DDBJ whole genome shotgun (WGS) entry which is preliminary data.</text>
</comment>
<dbReference type="OrthoDB" id="289038at2759"/>
<dbReference type="SUPFAM" id="SSF54001">
    <property type="entry name" value="Cysteine proteinases"/>
    <property type="match status" value="1"/>
</dbReference>
<organism evidence="2 3">
    <name type="scientific">Synaphobranchus kaupii</name>
    <name type="common">Kaup's arrowtooth eel</name>
    <dbReference type="NCBI Taxonomy" id="118154"/>
    <lineage>
        <taxon>Eukaryota</taxon>
        <taxon>Metazoa</taxon>
        <taxon>Chordata</taxon>
        <taxon>Craniata</taxon>
        <taxon>Vertebrata</taxon>
        <taxon>Euteleostomi</taxon>
        <taxon>Actinopterygii</taxon>
        <taxon>Neopterygii</taxon>
        <taxon>Teleostei</taxon>
        <taxon>Anguilliformes</taxon>
        <taxon>Synaphobranchidae</taxon>
        <taxon>Synaphobranchus</taxon>
    </lineage>
</organism>
<dbReference type="Pfam" id="PF00443">
    <property type="entry name" value="UCH"/>
    <property type="match status" value="1"/>
</dbReference>
<protein>
    <recommendedName>
        <fullName evidence="1">USP domain-containing protein</fullName>
    </recommendedName>
</protein>
<gene>
    <name evidence="2" type="ORF">SKAU_G00283000</name>
</gene>
<dbReference type="InterPro" id="IPR038765">
    <property type="entry name" value="Papain-like_cys_pep_sf"/>
</dbReference>
<dbReference type="InterPro" id="IPR050164">
    <property type="entry name" value="Peptidase_C19"/>
</dbReference>
<dbReference type="GO" id="GO:0005829">
    <property type="term" value="C:cytosol"/>
    <property type="evidence" value="ECO:0007669"/>
    <property type="project" value="TreeGrafter"/>
</dbReference>
<keyword evidence="3" id="KW-1185">Reference proteome</keyword>
<evidence type="ECO:0000313" key="3">
    <source>
        <dbReference type="Proteomes" id="UP001152622"/>
    </source>
</evidence>
<dbReference type="PANTHER" id="PTHR24006:SF915">
    <property type="entry name" value="UBIQUITIN CARBOXYL-TERMINAL HYDROLASE-RELATED"/>
    <property type="match status" value="1"/>
</dbReference>
<proteinExistence type="predicted"/>
<evidence type="ECO:0000259" key="1">
    <source>
        <dbReference type="PROSITE" id="PS50235"/>
    </source>
</evidence>
<dbReference type="Gene3D" id="3.90.70.10">
    <property type="entry name" value="Cysteine proteinases"/>
    <property type="match status" value="1"/>
</dbReference>
<dbReference type="GO" id="GO:0004843">
    <property type="term" value="F:cysteine-type deubiquitinase activity"/>
    <property type="evidence" value="ECO:0007669"/>
    <property type="project" value="InterPro"/>
</dbReference>
<dbReference type="AlphaFoldDB" id="A0A9Q1IN69"/>
<accession>A0A9Q1IN69</accession>
<evidence type="ECO:0000313" key="2">
    <source>
        <dbReference type="EMBL" id="KAJ8346899.1"/>
    </source>
</evidence>
<dbReference type="CDD" id="cd02257">
    <property type="entry name" value="Peptidase_C19"/>
    <property type="match status" value="1"/>
</dbReference>
<dbReference type="GO" id="GO:0000082">
    <property type="term" value="P:G1/S transition of mitotic cell cycle"/>
    <property type="evidence" value="ECO:0007669"/>
    <property type="project" value="TreeGrafter"/>
</dbReference>
<dbReference type="PANTHER" id="PTHR24006">
    <property type="entry name" value="UBIQUITIN CARBOXYL-TERMINAL HYDROLASE"/>
    <property type="match status" value="1"/>
</dbReference>
<dbReference type="GO" id="GO:0016579">
    <property type="term" value="P:protein deubiquitination"/>
    <property type="evidence" value="ECO:0007669"/>
    <property type="project" value="InterPro"/>
</dbReference>
<dbReference type="InterPro" id="IPR001394">
    <property type="entry name" value="Peptidase_C19_UCH"/>
</dbReference>
<sequence length="182" mass="20438">MPPRSLLKPDTLSFALGFTLFLQDAHEFLSVLLSQIKEEGVSLRTRVGLHPYTCTIESNFEFDLLSTRTCLSCGDKVSKTESYNCLSVDLVPWGSVQDSLALYFKKLQSLPRVLVVQLKRFSLNSRGNLVKLHDRLHVSPQLCLQAHSRANVRRPGMPKPHLTQGDCYETSFSPEGAVPFTE</sequence>
<dbReference type="Proteomes" id="UP001152622">
    <property type="component" value="Chromosome 11"/>
</dbReference>
<dbReference type="PROSITE" id="PS50235">
    <property type="entry name" value="USP_3"/>
    <property type="match status" value="1"/>
</dbReference>
<dbReference type="GO" id="GO:0005634">
    <property type="term" value="C:nucleus"/>
    <property type="evidence" value="ECO:0007669"/>
    <property type="project" value="TreeGrafter"/>
</dbReference>
<name>A0A9Q1IN69_SYNKA</name>
<dbReference type="InterPro" id="IPR028889">
    <property type="entry name" value="USP"/>
</dbReference>
<feature type="domain" description="USP" evidence="1">
    <location>
        <begin position="1"/>
        <end position="182"/>
    </location>
</feature>
<dbReference type="EMBL" id="JAINUF010000011">
    <property type="protein sequence ID" value="KAJ8346899.1"/>
    <property type="molecule type" value="Genomic_DNA"/>
</dbReference>
<reference evidence="2" key="1">
    <citation type="journal article" date="2023" name="Science">
        <title>Genome structures resolve the early diversification of teleost fishes.</title>
        <authorList>
            <person name="Parey E."/>
            <person name="Louis A."/>
            <person name="Montfort J."/>
            <person name="Bouchez O."/>
            <person name="Roques C."/>
            <person name="Iampietro C."/>
            <person name="Lluch J."/>
            <person name="Castinel A."/>
            <person name="Donnadieu C."/>
            <person name="Desvignes T."/>
            <person name="Floi Bucao C."/>
            <person name="Jouanno E."/>
            <person name="Wen M."/>
            <person name="Mejri S."/>
            <person name="Dirks R."/>
            <person name="Jansen H."/>
            <person name="Henkel C."/>
            <person name="Chen W.J."/>
            <person name="Zahm M."/>
            <person name="Cabau C."/>
            <person name="Klopp C."/>
            <person name="Thompson A.W."/>
            <person name="Robinson-Rechavi M."/>
            <person name="Braasch I."/>
            <person name="Lecointre G."/>
            <person name="Bobe J."/>
            <person name="Postlethwait J.H."/>
            <person name="Berthelot C."/>
            <person name="Roest Crollius H."/>
            <person name="Guiguen Y."/>
        </authorList>
    </citation>
    <scope>NUCLEOTIDE SEQUENCE</scope>
    <source>
        <strain evidence="2">WJC10195</strain>
    </source>
</reference>